<dbReference type="Pfam" id="PF00651">
    <property type="entry name" value="BTB"/>
    <property type="match status" value="1"/>
</dbReference>
<sequence length="600" mass="66937">MTLEDVKDDGMRNKVEDIMSIATSVTPWWALYTLQVCDGDIESSTGLLFEDIIDASEDPVAQITTVSAPDVHFPISSSAMRESLSSDSESPVLGCWTPSQTSGNGSFHASRSSFGPLRQTPNHILIKISEGEGEDDSAIEETAALSEGSDYIDQRAVTIDKGKEAARSDPVDYRSKIEMNAIPSFEEISPTKKHEEQNSKCKFCDSDLGNWLAKSKHEISCHMRTRHVCVKCKKEVSKSNIRRHESGCDGLRFSRRDGSELEDRDISVAGSVRTSRSRSVFSEIESELPTDEELQKVKQMQEVLPHLSVDQCISNLKLSGGDLAEALSTEMEMSISNDEDSDRGSYDQQDNPSKRKPEALWVERTIKRPRLQDSNDKALILPASQWIKTTLLDLCQDSNKLTVVHISPTESRSIPTKLMCDNSEYLKDLINPAGGQDAAMKEIELQDVEPALFDAIIQYMVCRNVSFGPQVNEIQTVTTIVNFLVLAERFKVAGPANTLLEPLEAILEQDRKGPYPKALKVGHVHKIFSIFGDTHRSIRKLFVKASVRAFLKEKNENNPDDYSDTESEVDAKDVSFLNKPAHFAWRLNKDFETALNGKSI</sequence>
<accession>A0A5M9KB43</accession>
<dbReference type="AlphaFoldDB" id="A0A5M9KB43"/>
<comment type="caution">
    <text evidence="3">The sequence shown here is derived from an EMBL/GenBank/DDBJ whole genome shotgun (WGS) entry which is preliminary data.</text>
</comment>
<dbReference type="InterPro" id="IPR011333">
    <property type="entry name" value="SKP1/BTB/POZ_sf"/>
</dbReference>
<feature type="region of interest" description="Disordered" evidence="1">
    <location>
        <begin position="334"/>
        <end position="358"/>
    </location>
</feature>
<dbReference type="VEuPathDB" id="FungiDB:MFRU_021g00220"/>
<reference evidence="3 4" key="1">
    <citation type="submission" date="2019-06" db="EMBL/GenBank/DDBJ databases">
        <title>Genome Sequence of the Brown Rot Fungal Pathogen Monilinia fructicola.</title>
        <authorList>
            <person name="De Miccolis Angelini R.M."/>
            <person name="Landi L."/>
            <person name="Abate D."/>
            <person name="Pollastro S."/>
            <person name="Romanazzi G."/>
            <person name="Faretra F."/>
        </authorList>
    </citation>
    <scope>NUCLEOTIDE SEQUENCE [LARGE SCALE GENOMIC DNA]</scope>
    <source>
        <strain evidence="3 4">Mfrc123</strain>
    </source>
</reference>
<keyword evidence="4" id="KW-1185">Reference proteome</keyword>
<feature type="region of interest" description="Disordered" evidence="1">
    <location>
        <begin position="85"/>
        <end position="115"/>
    </location>
</feature>
<dbReference type="InterPro" id="IPR000210">
    <property type="entry name" value="BTB/POZ_dom"/>
</dbReference>
<organism evidence="3 4">
    <name type="scientific">Monilinia fructicola</name>
    <name type="common">Brown rot fungus</name>
    <name type="synonym">Ciboria fructicola</name>
    <dbReference type="NCBI Taxonomy" id="38448"/>
    <lineage>
        <taxon>Eukaryota</taxon>
        <taxon>Fungi</taxon>
        <taxon>Dikarya</taxon>
        <taxon>Ascomycota</taxon>
        <taxon>Pezizomycotina</taxon>
        <taxon>Leotiomycetes</taxon>
        <taxon>Helotiales</taxon>
        <taxon>Sclerotiniaceae</taxon>
        <taxon>Monilinia</taxon>
    </lineage>
</organism>
<dbReference type="Gene3D" id="3.30.710.10">
    <property type="entry name" value="Potassium Channel Kv1.1, Chain A"/>
    <property type="match status" value="1"/>
</dbReference>
<name>A0A5M9KB43_MONFR</name>
<evidence type="ECO:0000256" key="1">
    <source>
        <dbReference type="SAM" id="MobiDB-lite"/>
    </source>
</evidence>
<gene>
    <name evidence="3" type="ORF">EYC84_007289</name>
</gene>
<evidence type="ECO:0000259" key="2">
    <source>
        <dbReference type="Pfam" id="PF00651"/>
    </source>
</evidence>
<evidence type="ECO:0000313" key="3">
    <source>
        <dbReference type="EMBL" id="KAA8577322.1"/>
    </source>
</evidence>
<dbReference type="EMBL" id="VICG01000001">
    <property type="protein sequence ID" value="KAA8577322.1"/>
    <property type="molecule type" value="Genomic_DNA"/>
</dbReference>
<dbReference type="Proteomes" id="UP000322873">
    <property type="component" value="Unassembled WGS sequence"/>
</dbReference>
<evidence type="ECO:0000313" key="4">
    <source>
        <dbReference type="Proteomes" id="UP000322873"/>
    </source>
</evidence>
<protein>
    <recommendedName>
        <fullName evidence="2">BTB domain-containing protein</fullName>
    </recommendedName>
</protein>
<feature type="compositionally biased region" description="Polar residues" evidence="1">
    <location>
        <begin position="97"/>
        <end position="113"/>
    </location>
</feature>
<proteinExistence type="predicted"/>
<feature type="domain" description="BTB" evidence="2">
    <location>
        <begin position="419"/>
        <end position="493"/>
    </location>
</feature>
<dbReference type="CDD" id="cd18186">
    <property type="entry name" value="BTB_POZ_ZBTB_KLHL-like"/>
    <property type="match status" value="1"/>
</dbReference>